<reference evidence="2" key="1">
    <citation type="journal article" date="2019" name="Int. J. Syst. Evol. Microbiol.">
        <title>The Global Catalogue of Microorganisms (GCM) 10K type strain sequencing project: providing services to taxonomists for standard genome sequencing and annotation.</title>
        <authorList>
            <consortium name="The Broad Institute Genomics Platform"/>
            <consortium name="The Broad Institute Genome Sequencing Center for Infectious Disease"/>
            <person name="Wu L."/>
            <person name="Ma J."/>
        </authorList>
    </citation>
    <scope>NUCLEOTIDE SEQUENCE [LARGE SCALE GENOMIC DNA]</scope>
    <source>
        <strain evidence="2">NBRC 103632</strain>
    </source>
</reference>
<dbReference type="GO" id="GO:0016706">
    <property type="term" value="F:2-oxoglutarate-dependent dioxygenase activity"/>
    <property type="evidence" value="ECO:0007669"/>
    <property type="project" value="UniProtKB-ARBA"/>
</dbReference>
<dbReference type="EMBL" id="BSPL01000008">
    <property type="protein sequence ID" value="GLS68952.1"/>
    <property type="molecule type" value="Genomic_DNA"/>
</dbReference>
<dbReference type="RefSeq" id="WP_238195866.1">
    <property type="nucleotide sequence ID" value="NZ_BPQZ01000007.1"/>
</dbReference>
<organism evidence="1 2">
    <name type="scientific">Methylobacterium tardum</name>
    <dbReference type="NCBI Taxonomy" id="374432"/>
    <lineage>
        <taxon>Bacteria</taxon>
        <taxon>Pseudomonadati</taxon>
        <taxon>Pseudomonadota</taxon>
        <taxon>Alphaproteobacteria</taxon>
        <taxon>Hyphomicrobiales</taxon>
        <taxon>Methylobacteriaceae</taxon>
        <taxon>Methylobacterium</taxon>
    </lineage>
</organism>
<evidence type="ECO:0000313" key="1">
    <source>
        <dbReference type="EMBL" id="GLS68952.1"/>
    </source>
</evidence>
<dbReference type="Pfam" id="PF05721">
    <property type="entry name" value="PhyH"/>
    <property type="match status" value="1"/>
</dbReference>
<dbReference type="InterPro" id="IPR008775">
    <property type="entry name" value="Phytyl_CoA_dOase-like"/>
</dbReference>
<sequence length="346" mass="38796">MRSLARVAAAPLWIAQLMTGAKSFVDNPILGSERLNRAGLHTLRVRLAHAMAGFRRRQLAHLVSAQDQADFARDGFIRRADFMPADLHRAVYAEVTSVTAEGREQVQGDTVTRRIPLDPETLKRMPAMRQLLALPEWNNLLRYVASFNCEPILTVQTILSHVTDAPPDPQTNFHIDTFHPTMKAWLFLTDVAADEGPFTYVPGSHRLTKRRLAWERRTAINAASGLDRLSGRGSFRASPAELKRMGYADPVAFAVPGNTLVVGDTVGFHARGPSLRPAVRIEVWAYDRHNPFLPLAGFDVWSLTGLARWRTRIGWWVLDRLEQLGLRKNVWRPVGPLTADAPPRIV</sequence>
<evidence type="ECO:0008006" key="3">
    <source>
        <dbReference type="Google" id="ProtNLM"/>
    </source>
</evidence>
<proteinExistence type="predicted"/>
<keyword evidence="2" id="KW-1185">Reference proteome</keyword>
<gene>
    <name evidence="1" type="ORF">GCM10007890_09640</name>
</gene>
<evidence type="ECO:0000313" key="2">
    <source>
        <dbReference type="Proteomes" id="UP001157440"/>
    </source>
</evidence>
<dbReference type="Gene3D" id="2.60.120.620">
    <property type="entry name" value="q2cbj1_9rhob like domain"/>
    <property type="match status" value="1"/>
</dbReference>
<name>A0AA37WRJ9_9HYPH</name>
<dbReference type="Proteomes" id="UP001157440">
    <property type="component" value="Unassembled WGS sequence"/>
</dbReference>
<accession>A0AA37WRJ9</accession>
<comment type="caution">
    <text evidence="1">The sequence shown here is derived from an EMBL/GenBank/DDBJ whole genome shotgun (WGS) entry which is preliminary data.</text>
</comment>
<dbReference type="AlphaFoldDB" id="A0AA37WRJ9"/>
<protein>
    <recommendedName>
        <fullName evidence="3">Phytanoyl-CoA dioxygenase</fullName>
    </recommendedName>
</protein>
<dbReference type="SUPFAM" id="SSF51197">
    <property type="entry name" value="Clavaminate synthase-like"/>
    <property type="match status" value="1"/>
</dbReference>